<dbReference type="PANTHER" id="PTHR20898:SF0">
    <property type="entry name" value="DAEDALUS ON 3-RELATED"/>
    <property type="match status" value="1"/>
</dbReference>
<dbReference type="Proteomes" id="UP000504634">
    <property type="component" value="Unplaced"/>
</dbReference>
<dbReference type="AlphaFoldDB" id="A0A6J2TAK7"/>
<dbReference type="GeneID" id="115622235"/>
<proteinExistence type="predicted"/>
<dbReference type="OrthoDB" id="7845501at2759"/>
<evidence type="ECO:0000313" key="2">
    <source>
        <dbReference type="Proteomes" id="UP000504634"/>
    </source>
</evidence>
<evidence type="ECO:0000313" key="3">
    <source>
        <dbReference type="RefSeq" id="XP_030371992.1"/>
    </source>
</evidence>
<dbReference type="PANTHER" id="PTHR20898">
    <property type="entry name" value="DAEDALUS ON 3-RELATED-RELATED"/>
    <property type="match status" value="1"/>
</dbReference>
<protein>
    <submittedName>
        <fullName evidence="3">Uncharacterized protein LOC115622235</fullName>
    </submittedName>
</protein>
<keyword evidence="1" id="KW-1133">Transmembrane helix</keyword>
<sequence length="177" mass="21026">MARTNFLILFGSFTLFYVYQLIFVVQGKLEFTNIKCEVIDKKFCVFQHCFLKSVNRTYKYFSVHVHFLQPPVHSGSVNFVLYKRSNGLRPFLFNYTMDVCKFLDNRTNPASQYFYSLVKDYTNVNHTCPYDHDVVNWWNKKLTISMPVPTGRYLLKTLWISKGILRAEVFNYFTLTD</sequence>
<name>A0A6J2TAK7_DROLE</name>
<evidence type="ECO:0000256" key="1">
    <source>
        <dbReference type="SAM" id="Phobius"/>
    </source>
</evidence>
<keyword evidence="2" id="KW-1185">Reference proteome</keyword>
<dbReference type="SMART" id="SM00697">
    <property type="entry name" value="DM8"/>
    <property type="match status" value="1"/>
</dbReference>
<keyword evidence="1" id="KW-0472">Membrane</keyword>
<dbReference type="Pfam" id="PF06477">
    <property type="entry name" value="DUF1091"/>
    <property type="match status" value="1"/>
</dbReference>
<accession>A0A6J2TAK7</accession>
<dbReference type="InterPro" id="IPR010512">
    <property type="entry name" value="DUF1091"/>
</dbReference>
<gene>
    <name evidence="3" type="primary">LOC115622235</name>
</gene>
<reference evidence="3" key="1">
    <citation type="submission" date="2025-08" db="UniProtKB">
        <authorList>
            <consortium name="RefSeq"/>
        </authorList>
    </citation>
    <scope>IDENTIFICATION</scope>
    <source>
        <strain evidence="3">11010-0011.00</strain>
        <tissue evidence="3">Whole body</tissue>
    </source>
</reference>
<dbReference type="RefSeq" id="XP_030371992.1">
    <property type="nucleotide sequence ID" value="XM_030516132.1"/>
</dbReference>
<organism evidence="2 3">
    <name type="scientific">Drosophila lebanonensis</name>
    <name type="common">Fruit fly</name>
    <name type="synonym">Scaptodrosophila lebanonensis</name>
    <dbReference type="NCBI Taxonomy" id="7225"/>
    <lineage>
        <taxon>Eukaryota</taxon>
        <taxon>Metazoa</taxon>
        <taxon>Ecdysozoa</taxon>
        <taxon>Arthropoda</taxon>
        <taxon>Hexapoda</taxon>
        <taxon>Insecta</taxon>
        <taxon>Pterygota</taxon>
        <taxon>Neoptera</taxon>
        <taxon>Endopterygota</taxon>
        <taxon>Diptera</taxon>
        <taxon>Brachycera</taxon>
        <taxon>Muscomorpha</taxon>
        <taxon>Ephydroidea</taxon>
        <taxon>Drosophilidae</taxon>
        <taxon>Scaptodrosophila</taxon>
    </lineage>
</organism>
<feature type="transmembrane region" description="Helical" evidence="1">
    <location>
        <begin position="6"/>
        <end position="25"/>
    </location>
</feature>
<keyword evidence="1" id="KW-0812">Transmembrane</keyword>